<keyword evidence="4 7" id="KW-1133">Transmembrane helix</keyword>
<gene>
    <name evidence="8" type="ORF">J0911_19230</name>
</gene>
<evidence type="ECO:0000256" key="5">
    <source>
        <dbReference type="ARBA" id="ARBA00023136"/>
    </source>
</evidence>
<dbReference type="Proteomes" id="UP000664617">
    <property type="component" value="Unassembled WGS sequence"/>
</dbReference>
<evidence type="ECO:0000256" key="2">
    <source>
        <dbReference type="ARBA" id="ARBA00022475"/>
    </source>
</evidence>
<dbReference type="PANTHER" id="PTHR23513">
    <property type="entry name" value="INTEGRAL MEMBRANE EFFLUX PROTEIN-RELATED"/>
    <property type="match status" value="1"/>
</dbReference>
<feature type="transmembrane region" description="Helical" evidence="7">
    <location>
        <begin position="259"/>
        <end position="281"/>
    </location>
</feature>
<evidence type="ECO:0000256" key="3">
    <source>
        <dbReference type="ARBA" id="ARBA00022692"/>
    </source>
</evidence>
<evidence type="ECO:0000256" key="1">
    <source>
        <dbReference type="ARBA" id="ARBA00004651"/>
    </source>
</evidence>
<evidence type="ECO:0000256" key="6">
    <source>
        <dbReference type="SAM" id="MobiDB-lite"/>
    </source>
</evidence>
<evidence type="ECO:0000256" key="7">
    <source>
        <dbReference type="SAM" id="Phobius"/>
    </source>
</evidence>
<dbReference type="SUPFAM" id="SSF103473">
    <property type="entry name" value="MFS general substrate transporter"/>
    <property type="match status" value="1"/>
</dbReference>
<dbReference type="Gene3D" id="1.20.1250.20">
    <property type="entry name" value="MFS general substrate transporter like domains"/>
    <property type="match status" value="1"/>
</dbReference>
<keyword evidence="3 7" id="KW-0812">Transmembrane</keyword>
<keyword evidence="5 7" id="KW-0472">Membrane</keyword>
<comment type="subcellular location">
    <subcellularLocation>
        <location evidence="1">Cell membrane</location>
        <topology evidence="1">Multi-pass membrane protein</topology>
    </subcellularLocation>
</comment>
<dbReference type="PANTHER" id="PTHR23513:SF6">
    <property type="entry name" value="MAJOR FACILITATOR SUPERFAMILY ASSOCIATED DOMAIN-CONTAINING PROTEIN"/>
    <property type="match status" value="1"/>
</dbReference>
<feature type="compositionally biased region" description="Polar residues" evidence="6">
    <location>
        <begin position="232"/>
        <end position="242"/>
    </location>
</feature>
<comment type="caution">
    <text evidence="8">The sequence shown here is derived from an EMBL/GenBank/DDBJ whole genome shotgun (WGS) entry which is preliminary data.</text>
</comment>
<accession>A0ABS3IFB0</accession>
<feature type="compositionally biased region" description="Basic and acidic residues" evidence="6">
    <location>
        <begin position="193"/>
        <end position="203"/>
    </location>
</feature>
<feature type="region of interest" description="Disordered" evidence="6">
    <location>
        <begin position="193"/>
        <end position="212"/>
    </location>
</feature>
<feature type="transmembrane region" description="Helical" evidence="7">
    <location>
        <begin position="348"/>
        <end position="371"/>
    </location>
</feature>
<protein>
    <submittedName>
        <fullName evidence="8">MFS transporter</fullName>
    </submittedName>
</protein>
<dbReference type="EMBL" id="JAFMPK010000049">
    <property type="protein sequence ID" value="MBO0611158.1"/>
    <property type="molecule type" value="Genomic_DNA"/>
</dbReference>
<name>A0ABS3IFB0_9MICO</name>
<evidence type="ECO:0000313" key="8">
    <source>
        <dbReference type="EMBL" id="MBO0611158.1"/>
    </source>
</evidence>
<feature type="transmembrane region" description="Helical" evidence="7">
    <location>
        <begin position="323"/>
        <end position="342"/>
    </location>
</feature>
<evidence type="ECO:0000313" key="9">
    <source>
        <dbReference type="Proteomes" id="UP000664617"/>
    </source>
</evidence>
<dbReference type="RefSeq" id="WP_207277121.1">
    <property type="nucleotide sequence ID" value="NZ_JAFMPK010000049.1"/>
</dbReference>
<sequence length="456" mass="45374">MDRHLLMLTGTTFVTWTGQRITAVALPLVALEQTGDAWTTGLVGGFAGLPLLTSAWWGRPFRHLLTSGKALSLLLLIQAAGLALVPVAAAAGAVNAVVLCVTGFVTGATGALLAPAQRSLTADLADDVGPGVGAKALAWQDMAHRSSMIFAPPLGAWLLVVWGAAPLLWCEAAAVGLAAAAIVTVPGATGRADDGLDDGHGDGRAAPSDGYAAGGSRAAVVAQDATTRRETSTSPDTATTPVSRDHATIRSVLRADRDLAIGIVLAGVGGITWFAFPLGLALLGAELDRPGQIVAAAMSGYGAATVGASFLVPLVVNRVPRMPAILVSWAVLGLSFLMFPLAAPDLVAVTAVAALGGTTIPFGIAALNALITERTTGDARRAAFTAETVLHNGGASAGLLIGGAVIGAFGAGPVLVATGVIQVVAVIAAAPLADRAPAAVGKASPAAVGKASPAPR</sequence>
<proteinExistence type="predicted"/>
<evidence type="ECO:0000256" key="4">
    <source>
        <dbReference type="ARBA" id="ARBA00022989"/>
    </source>
</evidence>
<feature type="transmembrane region" description="Helical" evidence="7">
    <location>
        <begin position="39"/>
        <end position="58"/>
    </location>
</feature>
<keyword evidence="9" id="KW-1185">Reference proteome</keyword>
<reference evidence="9" key="1">
    <citation type="submission" date="2023-07" db="EMBL/GenBank/DDBJ databases">
        <title>Myceligenerans salitolerans sp. nov., a halotolerant actinomycete isolated from a salt lake in Xinjiang, China.</title>
        <authorList>
            <person name="Guan T."/>
        </authorList>
    </citation>
    <scope>NUCLEOTIDE SEQUENCE [LARGE SCALE GENOMIC DNA]</scope>
    <source>
        <strain evidence="9">XHU 5031</strain>
    </source>
</reference>
<organism evidence="8 9">
    <name type="scientific">Myceligenerans salitolerans</name>
    <dbReference type="NCBI Taxonomy" id="1230528"/>
    <lineage>
        <taxon>Bacteria</taxon>
        <taxon>Bacillati</taxon>
        <taxon>Actinomycetota</taxon>
        <taxon>Actinomycetes</taxon>
        <taxon>Micrococcales</taxon>
        <taxon>Promicromonosporaceae</taxon>
        <taxon>Myceligenerans</taxon>
    </lineage>
</organism>
<feature type="transmembrane region" description="Helical" evidence="7">
    <location>
        <begin position="293"/>
        <end position="316"/>
    </location>
</feature>
<keyword evidence="2" id="KW-1003">Cell membrane</keyword>
<dbReference type="InterPro" id="IPR036259">
    <property type="entry name" value="MFS_trans_sf"/>
</dbReference>
<feature type="region of interest" description="Disordered" evidence="6">
    <location>
        <begin position="223"/>
        <end position="243"/>
    </location>
</feature>
<feature type="transmembrane region" description="Helical" evidence="7">
    <location>
        <begin position="70"/>
        <end position="90"/>
    </location>
</feature>